<sequence>MNELAANGAQFTYKLEGGKATGFKAGWWLSGYPKKTEPKALEPEGPAITEDDLSKIEEGTQVFHKNFGYGEVVSIGSDRIAVRFDNDKKKKEREFMFPSTFFQGMLQL</sequence>
<evidence type="ECO:0000313" key="1">
    <source>
        <dbReference type="EMBL" id="AUE18449.1"/>
    </source>
</evidence>
<evidence type="ECO:0000313" key="2">
    <source>
        <dbReference type="Proteomes" id="UP000232496"/>
    </source>
</evidence>
<dbReference type="AlphaFoldDB" id="A0AAN1IE74"/>
<gene>
    <name evidence="1" type="ORF">DRBB29_0893</name>
</gene>
<dbReference type="EMBL" id="CP023198">
    <property type="protein sequence ID" value="AUE18449.1"/>
    <property type="molecule type" value="Genomic_DNA"/>
</dbReference>
<name>A0AAN1IE74_BIFBR</name>
<dbReference type="RefSeq" id="WP_106621574.1">
    <property type="nucleotide sequence ID" value="NZ_CP021552.1"/>
</dbReference>
<protein>
    <submittedName>
        <fullName evidence="1">Uncharacterized protein</fullName>
    </submittedName>
</protein>
<dbReference type="Proteomes" id="UP000232496">
    <property type="component" value="Chromosome"/>
</dbReference>
<proteinExistence type="predicted"/>
<accession>A0AAN1IE74</accession>
<organism evidence="1 2">
    <name type="scientific">Bifidobacterium breve</name>
    <dbReference type="NCBI Taxonomy" id="1685"/>
    <lineage>
        <taxon>Bacteria</taxon>
        <taxon>Bacillati</taxon>
        <taxon>Actinomycetota</taxon>
        <taxon>Actinomycetes</taxon>
        <taxon>Bifidobacteriales</taxon>
        <taxon>Bifidobacteriaceae</taxon>
        <taxon>Bifidobacterium</taxon>
    </lineage>
</organism>
<reference evidence="1 2" key="1">
    <citation type="submission" date="2017-09" db="EMBL/GenBank/DDBJ databases">
        <title>Comparative genomics and methylome analysis of the gut commensal Bifidobacterium breve.</title>
        <authorList>
            <person name="Bottacini F."/>
            <person name="Morrissey R."/>
            <person name="Roberts R.J."/>
            <person name="James K."/>
            <person name="van Breen J."/>
            <person name="Egan M."/>
            <person name="Lambert J."/>
            <person name="van Limpt K."/>
            <person name="Stanton C."/>
            <person name="Knol J."/>
            <person name="O' Connell Motherway M."/>
            <person name="van Sinderen D."/>
        </authorList>
    </citation>
    <scope>NUCLEOTIDE SEQUENCE [LARGE SCALE GENOMIC DNA]</scope>
    <source>
        <strain evidence="1 2">DRBB29</strain>
    </source>
</reference>